<dbReference type="SUPFAM" id="SSF161098">
    <property type="entry name" value="MetI-like"/>
    <property type="match status" value="1"/>
</dbReference>
<dbReference type="GO" id="GO:0005886">
    <property type="term" value="C:plasma membrane"/>
    <property type="evidence" value="ECO:0007669"/>
    <property type="project" value="UniProtKB-SubCell"/>
</dbReference>
<dbReference type="PANTHER" id="PTHR30043">
    <property type="entry name" value="PHOSPHONATES TRANSPORT SYSTEM PERMEASE PROTEIN"/>
    <property type="match status" value="1"/>
</dbReference>
<evidence type="ECO:0000256" key="2">
    <source>
        <dbReference type="ARBA" id="ARBA00022448"/>
    </source>
</evidence>
<evidence type="ECO:0000256" key="1">
    <source>
        <dbReference type="ARBA" id="ARBA00004651"/>
    </source>
</evidence>
<evidence type="ECO:0000256" key="4">
    <source>
        <dbReference type="ARBA" id="ARBA00022692"/>
    </source>
</evidence>
<keyword evidence="4 7" id="KW-0812">Transmembrane</keyword>
<keyword evidence="6 7" id="KW-0472">Membrane</keyword>
<dbReference type="EMBL" id="QGTD01000019">
    <property type="protein sequence ID" value="PWU67094.1"/>
    <property type="molecule type" value="Genomic_DNA"/>
</dbReference>
<dbReference type="Gene3D" id="1.10.3720.10">
    <property type="entry name" value="MetI-like"/>
    <property type="match status" value="1"/>
</dbReference>
<dbReference type="PROSITE" id="PS50928">
    <property type="entry name" value="ABC_TM1"/>
    <property type="match status" value="1"/>
</dbReference>
<name>A0A317KVA0_9BACI</name>
<dbReference type="Pfam" id="PF00528">
    <property type="entry name" value="BPD_transp_1"/>
    <property type="match status" value="1"/>
</dbReference>
<evidence type="ECO:0000313" key="9">
    <source>
        <dbReference type="EMBL" id="PWU67094.1"/>
    </source>
</evidence>
<dbReference type="InterPro" id="IPR035906">
    <property type="entry name" value="MetI-like_sf"/>
</dbReference>
<proteinExistence type="inferred from homology"/>
<dbReference type="RefSeq" id="WP_109985496.1">
    <property type="nucleotide sequence ID" value="NZ_QGTD01000019.1"/>
</dbReference>
<dbReference type="CDD" id="cd06261">
    <property type="entry name" value="TM_PBP2"/>
    <property type="match status" value="1"/>
</dbReference>
<gene>
    <name evidence="9" type="primary">phnE</name>
    <name evidence="9" type="ORF">DLJ74_17920</name>
</gene>
<keyword evidence="5 7" id="KW-1133">Transmembrane helix</keyword>
<keyword evidence="3" id="KW-1003">Cell membrane</keyword>
<accession>A0A317KVA0</accession>
<dbReference type="InterPro" id="IPR005769">
    <property type="entry name" value="PhnE/PtxC"/>
</dbReference>
<evidence type="ECO:0000259" key="8">
    <source>
        <dbReference type="PROSITE" id="PS50928"/>
    </source>
</evidence>
<dbReference type="AlphaFoldDB" id="A0A317KVA0"/>
<sequence length="271" mass="30303">MYDKIFPPKKIVLASGSVVKEKRSRTPIILVLVIVGLILSFRFTNFDFQQLMSRWYEFFVIIGDMIPPKWEYFPSLWQPLLDTIKMSILGSFLGAVVAVPVAFLASTNIIKAKIITMITKVFLSILRTMPTLVSALIATFIFGLGTLAGTVAIFLFTLAYVGKLLYEQIENASMEAFEAMESIGMNKLQAFRYAIFPQILPNYLSTSLFCFEGNVRYAAILGYVGAGGIGLLLNEGLGWRDYASVGMILLMLAITVFLIETISEHFRKKLT</sequence>
<comment type="caution">
    <text evidence="9">The sequence shown here is derived from an EMBL/GenBank/DDBJ whole genome shotgun (WGS) entry which is preliminary data.</text>
</comment>
<feature type="transmembrane region" description="Helical" evidence="7">
    <location>
        <begin position="131"/>
        <end position="161"/>
    </location>
</feature>
<evidence type="ECO:0000313" key="10">
    <source>
        <dbReference type="Proteomes" id="UP000245624"/>
    </source>
</evidence>
<comment type="similarity">
    <text evidence="7">Belongs to the binding-protein-dependent transport system permease family.</text>
</comment>
<feature type="transmembrane region" description="Helical" evidence="7">
    <location>
        <begin position="242"/>
        <end position="259"/>
    </location>
</feature>
<reference evidence="9 10" key="1">
    <citation type="submission" date="2018-05" db="EMBL/GenBank/DDBJ databases">
        <title>Genomic analysis of Gracilibacillus dipsosauri DD1 reveals novel features of a salt-tolerant amylase.</title>
        <authorList>
            <person name="Deutch C.E."/>
            <person name="Yang S."/>
        </authorList>
    </citation>
    <scope>NUCLEOTIDE SEQUENCE [LARGE SCALE GENOMIC DNA]</scope>
    <source>
        <strain evidence="9 10">DD1</strain>
    </source>
</reference>
<dbReference type="PANTHER" id="PTHR30043:SF1">
    <property type="entry name" value="ABC TRANSPORT SYSTEM PERMEASE PROTEIN P69"/>
    <property type="match status" value="1"/>
</dbReference>
<keyword evidence="2 7" id="KW-0813">Transport</keyword>
<dbReference type="NCBIfam" id="TIGR01097">
    <property type="entry name" value="PhnE"/>
    <property type="match status" value="1"/>
</dbReference>
<evidence type="ECO:0000256" key="7">
    <source>
        <dbReference type="RuleBase" id="RU363032"/>
    </source>
</evidence>
<evidence type="ECO:0000256" key="6">
    <source>
        <dbReference type="ARBA" id="ARBA00023136"/>
    </source>
</evidence>
<dbReference type="InterPro" id="IPR000515">
    <property type="entry name" value="MetI-like"/>
</dbReference>
<dbReference type="GO" id="GO:0015416">
    <property type="term" value="F:ABC-type phosphonate transporter activity"/>
    <property type="evidence" value="ECO:0007669"/>
    <property type="project" value="InterPro"/>
</dbReference>
<evidence type="ECO:0000256" key="3">
    <source>
        <dbReference type="ARBA" id="ARBA00022475"/>
    </source>
</evidence>
<protein>
    <submittedName>
        <fullName evidence="9">Phosphonate ABC transporter, permease protein PhnE</fullName>
    </submittedName>
</protein>
<organism evidence="9 10">
    <name type="scientific">Gracilibacillus dipsosauri</name>
    <dbReference type="NCBI Taxonomy" id="178340"/>
    <lineage>
        <taxon>Bacteria</taxon>
        <taxon>Bacillati</taxon>
        <taxon>Bacillota</taxon>
        <taxon>Bacilli</taxon>
        <taxon>Bacillales</taxon>
        <taxon>Bacillaceae</taxon>
        <taxon>Gracilibacillus</taxon>
    </lineage>
</organism>
<keyword evidence="10" id="KW-1185">Reference proteome</keyword>
<comment type="subcellular location">
    <subcellularLocation>
        <location evidence="1 7">Cell membrane</location>
        <topology evidence="1 7">Multi-pass membrane protein</topology>
    </subcellularLocation>
</comment>
<dbReference type="OrthoDB" id="9808005at2"/>
<feature type="domain" description="ABC transmembrane type-1" evidence="8">
    <location>
        <begin position="80"/>
        <end position="260"/>
    </location>
</feature>
<feature type="transmembrane region" description="Helical" evidence="7">
    <location>
        <begin position="88"/>
        <end position="110"/>
    </location>
</feature>
<dbReference type="Proteomes" id="UP000245624">
    <property type="component" value="Unassembled WGS sequence"/>
</dbReference>
<evidence type="ECO:0000256" key="5">
    <source>
        <dbReference type="ARBA" id="ARBA00022989"/>
    </source>
</evidence>
<feature type="transmembrane region" description="Helical" evidence="7">
    <location>
        <begin position="28"/>
        <end position="46"/>
    </location>
</feature>